<evidence type="ECO:0000313" key="1">
    <source>
        <dbReference type="EMBL" id="KAJ8680013.1"/>
    </source>
</evidence>
<name>A0ACC2PA86_9HYME</name>
<comment type="caution">
    <text evidence="1">The sequence shown here is derived from an EMBL/GenBank/DDBJ whole genome shotgun (WGS) entry which is preliminary data.</text>
</comment>
<proteinExistence type="predicted"/>
<sequence>MEILFLIPAMVCSILPDNVGKCQDGTCHNNPLNDLRDVPTTDDVVVQYGNLLQFLKDAVLDSNIIKNSKIDRKKLTVILRDVIAPAQEKRLASILKDTDFVICIDGSTDITEISSICVVVQYFDKEKKKTLATLWDLLSAYKRGNVDSTANAETIFQRPIIPEKGYIMAELYREFLLMYMKREHVLKTDLNEIDPEDTKNFKQISRMNIGKKTETYLEEWESIIEKNLSDNLFSQLPREFEECPEEF</sequence>
<organism evidence="1 2">
    <name type="scientific">Eretmocerus hayati</name>
    <dbReference type="NCBI Taxonomy" id="131215"/>
    <lineage>
        <taxon>Eukaryota</taxon>
        <taxon>Metazoa</taxon>
        <taxon>Ecdysozoa</taxon>
        <taxon>Arthropoda</taxon>
        <taxon>Hexapoda</taxon>
        <taxon>Insecta</taxon>
        <taxon>Pterygota</taxon>
        <taxon>Neoptera</taxon>
        <taxon>Endopterygota</taxon>
        <taxon>Hymenoptera</taxon>
        <taxon>Apocrita</taxon>
        <taxon>Proctotrupomorpha</taxon>
        <taxon>Chalcidoidea</taxon>
        <taxon>Aphelinidae</taxon>
        <taxon>Aphelininae</taxon>
        <taxon>Eretmocerus</taxon>
    </lineage>
</organism>
<gene>
    <name evidence="1" type="ORF">QAD02_015800</name>
</gene>
<evidence type="ECO:0000313" key="2">
    <source>
        <dbReference type="Proteomes" id="UP001239111"/>
    </source>
</evidence>
<dbReference type="EMBL" id="CM056742">
    <property type="protein sequence ID" value="KAJ8680013.1"/>
    <property type="molecule type" value="Genomic_DNA"/>
</dbReference>
<dbReference type="Proteomes" id="UP001239111">
    <property type="component" value="Chromosome 2"/>
</dbReference>
<reference evidence="1" key="1">
    <citation type="submission" date="2023-04" db="EMBL/GenBank/DDBJ databases">
        <title>A chromosome-level genome assembly of the parasitoid wasp Eretmocerus hayati.</title>
        <authorList>
            <person name="Zhong Y."/>
            <person name="Liu S."/>
            <person name="Liu Y."/>
        </authorList>
    </citation>
    <scope>NUCLEOTIDE SEQUENCE</scope>
    <source>
        <strain evidence="1">ZJU_SS_LIU_2023</strain>
    </source>
</reference>
<keyword evidence="2" id="KW-1185">Reference proteome</keyword>
<protein>
    <submittedName>
        <fullName evidence="1">Uncharacterized protein</fullName>
    </submittedName>
</protein>
<accession>A0ACC2PA86</accession>